<evidence type="ECO:0000313" key="2">
    <source>
        <dbReference type="EMBL" id="CAF2069646.1"/>
    </source>
</evidence>
<accession>A0A816RA58</accession>
<dbReference type="Pfam" id="PF21021">
    <property type="entry name" value="FAF1"/>
    <property type="match status" value="1"/>
</dbReference>
<comment type="caution">
    <text evidence="2">The sequence shown here is derived from an EMBL/GenBank/DDBJ whole genome shotgun (WGS) entry which is preliminary data.</text>
</comment>
<sequence>MSDDDDGSVVEIDIKSDDENNDVLISPMPKEYENETVAIESFNKYFGEHYNDSPAFFMGSLQQACDDAFSSKLMIERRPVLVYIHNEVCLNSEPFCKTIFSSTNIIEYLLQNYFVWPWDVTFESNRSRLEKVWIQMFSTELDSFNLHRCPMLIGIKRLFVEHDNGSLVSQYQFKILLQDDILQQTGQNVDRGTLRNELTIFKQECDDNERALFQILEFINKNKDWEKLFPEICNYLTLNDAIEAFSTNILPLLRQNCTKVMICDPSETFINMILRKIKPEQVTSLCLNMSWLLTQLKLDSLHIFPNVTSLTVMNFQQIDAIDNYTAPFPKLKCLSLWYDYEISFKFLNIIFEKFQSSINEFRIHCAGAVCDHSVMDTFDRIYAKKSNIKYVLFDMGQFPLTSMNNCLQHCHSWFIQALFSFIKVIYTVRCVRLIINCNDAKILLDINEWRNLICTCSQLRKITLEVFGSQSPDVEVSQKIVEIRHEIFLYSPGTKFCIIFK</sequence>
<dbReference type="InterPro" id="IPR049483">
    <property type="entry name" value="FAF1_2-like_UAS"/>
</dbReference>
<dbReference type="AlphaFoldDB" id="A0A816RA58"/>
<organism evidence="2 3">
    <name type="scientific">Rotaria magnacalcarata</name>
    <dbReference type="NCBI Taxonomy" id="392030"/>
    <lineage>
        <taxon>Eukaryota</taxon>
        <taxon>Metazoa</taxon>
        <taxon>Spiralia</taxon>
        <taxon>Gnathifera</taxon>
        <taxon>Rotifera</taxon>
        <taxon>Eurotatoria</taxon>
        <taxon>Bdelloidea</taxon>
        <taxon>Philodinida</taxon>
        <taxon>Philodinidae</taxon>
        <taxon>Rotaria</taxon>
    </lineage>
</organism>
<evidence type="ECO:0000259" key="1">
    <source>
        <dbReference type="SMART" id="SM00594"/>
    </source>
</evidence>
<protein>
    <recommendedName>
        <fullName evidence="1">UAS domain-containing protein</fullName>
    </recommendedName>
</protein>
<dbReference type="InterPro" id="IPR006577">
    <property type="entry name" value="UAS"/>
</dbReference>
<feature type="domain" description="UAS" evidence="1">
    <location>
        <begin position="41"/>
        <end position="177"/>
    </location>
</feature>
<dbReference type="Proteomes" id="UP000663887">
    <property type="component" value="Unassembled WGS sequence"/>
</dbReference>
<gene>
    <name evidence="2" type="ORF">XDN619_LOCUS12281</name>
</gene>
<dbReference type="SUPFAM" id="SSF52833">
    <property type="entry name" value="Thioredoxin-like"/>
    <property type="match status" value="1"/>
</dbReference>
<proteinExistence type="predicted"/>
<dbReference type="InterPro" id="IPR036249">
    <property type="entry name" value="Thioredoxin-like_sf"/>
</dbReference>
<dbReference type="Gene3D" id="3.40.30.10">
    <property type="entry name" value="Glutaredoxin"/>
    <property type="match status" value="1"/>
</dbReference>
<dbReference type="EMBL" id="CAJNRG010004817">
    <property type="protein sequence ID" value="CAF2069646.1"/>
    <property type="molecule type" value="Genomic_DNA"/>
</dbReference>
<dbReference type="SMART" id="SM00594">
    <property type="entry name" value="UAS"/>
    <property type="match status" value="1"/>
</dbReference>
<name>A0A816RA58_9BILA</name>
<reference evidence="2" key="1">
    <citation type="submission" date="2021-02" db="EMBL/GenBank/DDBJ databases">
        <authorList>
            <person name="Nowell W R."/>
        </authorList>
    </citation>
    <scope>NUCLEOTIDE SEQUENCE</scope>
</reference>
<evidence type="ECO:0000313" key="3">
    <source>
        <dbReference type="Proteomes" id="UP000663887"/>
    </source>
</evidence>